<evidence type="ECO:0000313" key="3">
    <source>
        <dbReference type="EMBL" id="MBB3995688.1"/>
    </source>
</evidence>
<dbReference type="EMBL" id="JACIEI010000018">
    <property type="protein sequence ID" value="MBB3995688.1"/>
    <property type="molecule type" value="Genomic_DNA"/>
</dbReference>
<protein>
    <recommendedName>
        <fullName evidence="2">DUF1468 domain-containing protein</fullName>
    </recommendedName>
</protein>
<dbReference type="Proteomes" id="UP000530268">
    <property type="component" value="Unassembled WGS sequence"/>
</dbReference>
<feature type="transmembrane region" description="Helical" evidence="1">
    <location>
        <begin position="98"/>
        <end position="123"/>
    </location>
</feature>
<keyword evidence="1" id="KW-0472">Membrane</keyword>
<keyword evidence="1" id="KW-0812">Transmembrane</keyword>
<dbReference type="RefSeq" id="WP_184567794.1">
    <property type="nucleotide sequence ID" value="NZ_JACIEI010000018.1"/>
</dbReference>
<proteinExistence type="predicted"/>
<comment type="caution">
    <text evidence="3">The sequence shown here is derived from an EMBL/GenBank/DDBJ whole genome shotgun (WGS) entry which is preliminary data.</text>
</comment>
<feature type="domain" description="DUF1468" evidence="2">
    <location>
        <begin position="21"/>
        <end position="159"/>
    </location>
</feature>
<keyword evidence="1" id="KW-1133">Transmembrane helix</keyword>
<evidence type="ECO:0000313" key="4">
    <source>
        <dbReference type="Proteomes" id="UP000530268"/>
    </source>
</evidence>
<sequence>MTRLKGLQELFKRYRRPGDIVFAWMFLALSLFLLSQLGTQAPWKTGGKTFTQPAFWPSISVMLMVFFAALHLLSSALSPRILGRWSEVFQWVRALEYAGWFMAYVLVVLQLGYLGTTMLFAVLLSLRAGYRNWRVLFSMSGMAIVIVVLFKSFLQVKIPGGAVYELLPSGLRAFMLTYF</sequence>
<reference evidence="3 4" key="1">
    <citation type="submission" date="2020-08" db="EMBL/GenBank/DDBJ databases">
        <title>Genomic Encyclopedia of Type Strains, Phase IV (KMG-IV): sequencing the most valuable type-strain genomes for metagenomic binning, comparative biology and taxonomic classification.</title>
        <authorList>
            <person name="Goeker M."/>
        </authorList>
    </citation>
    <scope>NUCLEOTIDE SEQUENCE [LARGE SCALE GENOMIC DNA]</scope>
    <source>
        <strain evidence="3 4">DSM 102234</strain>
    </source>
</reference>
<dbReference type="AlphaFoldDB" id="A0A7W6H2C5"/>
<feature type="transmembrane region" description="Helical" evidence="1">
    <location>
        <begin position="135"/>
        <end position="154"/>
    </location>
</feature>
<gene>
    <name evidence="3" type="ORF">GGR95_003352</name>
</gene>
<keyword evidence="4" id="KW-1185">Reference proteome</keyword>
<feature type="transmembrane region" description="Helical" evidence="1">
    <location>
        <begin position="21"/>
        <end position="43"/>
    </location>
</feature>
<organism evidence="3 4">
    <name type="scientific">Sulfitobacter undariae</name>
    <dbReference type="NCBI Taxonomy" id="1563671"/>
    <lineage>
        <taxon>Bacteria</taxon>
        <taxon>Pseudomonadati</taxon>
        <taxon>Pseudomonadota</taxon>
        <taxon>Alphaproteobacteria</taxon>
        <taxon>Rhodobacterales</taxon>
        <taxon>Roseobacteraceae</taxon>
        <taxon>Sulfitobacter</taxon>
    </lineage>
</organism>
<dbReference type="InterPro" id="IPR009936">
    <property type="entry name" value="DUF1468"/>
</dbReference>
<evidence type="ECO:0000256" key="1">
    <source>
        <dbReference type="SAM" id="Phobius"/>
    </source>
</evidence>
<dbReference type="Pfam" id="PF07331">
    <property type="entry name" value="TctB"/>
    <property type="match status" value="1"/>
</dbReference>
<evidence type="ECO:0000259" key="2">
    <source>
        <dbReference type="Pfam" id="PF07331"/>
    </source>
</evidence>
<accession>A0A7W6H2C5</accession>
<name>A0A7W6H2C5_9RHOB</name>
<feature type="transmembrane region" description="Helical" evidence="1">
    <location>
        <begin position="55"/>
        <end position="77"/>
    </location>
</feature>